<dbReference type="InterPro" id="IPR013446">
    <property type="entry name" value="G1P_cyt_trans-like"/>
</dbReference>
<sequence>MKVVILAGGFGTRISEETYLKPKPMIEIGDKPILWHIMKLYSNYGFNDFIICLGYKSHVIKEYFSNYYLNHSDVTFDFQNENKCIIHQSFTEPWKVTLADTGLNTLTGGRIKRIQDYIGNNPFMLTYGDGVGDINIKQLVEFHQSHGKLATVTATQPKGRFGTLSFSPDQKVEKFQEKLQGDGGWINAGFFVLQPEVFNYINNGDQTIFEKEPLENLAKDSQLMAFKHTGFWQPMDTLKDKRYLQELWDSNKAQWKVWNK</sequence>
<dbReference type="Gene3D" id="3.90.550.10">
    <property type="entry name" value="Spore Coat Polysaccharide Biosynthesis Protein SpsA, Chain A"/>
    <property type="match status" value="1"/>
</dbReference>
<evidence type="ECO:0000259" key="1">
    <source>
        <dbReference type="Pfam" id="PF00483"/>
    </source>
</evidence>
<organism evidence="2 3">
    <name type="scientific">Fredinandcohnia salidurans</name>
    <dbReference type="NCBI Taxonomy" id="2595041"/>
    <lineage>
        <taxon>Bacteria</taxon>
        <taxon>Bacillati</taxon>
        <taxon>Bacillota</taxon>
        <taxon>Bacilli</taxon>
        <taxon>Bacillales</taxon>
        <taxon>Bacillaceae</taxon>
        <taxon>Fredinandcohnia</taxon>
    </lineage>
</organism>
<dbReference type="InterPro" id="IPR029044">
    <property type="entry name" value="Nucleotide-diphossugar_trans"/>
</dbReference>
<gene>
    <name evidence="2" type="primary">rfbF</name>
    <name evidence="2" type="ORF">ACFSFW_05105</name>
</gene>
<reference evidence="3" key="1">
    <citation type="journal article" date="2019" name="Int. J. Syst. Evol. Microbiol.">
        <title>The Global Catalogue of Microorganisms (GCM) 10K type strain sequencing project: providing services to taxonomists for standard genome sequencing and annotation.</title>
        <authorList>
            <consortium name="The Broad Institute Genomics Platform"/>
            <consortium name="The Broad Institute Genome Sequencing Center for Infectious Disease"/>
            <person name="Wu L."/>
            <person name="Ma J."/>
        </authorList>
    </citation>
    <scope>NUCLEOTIDE SEQUENCE [LARGE SCALE GENOMIC DNA]</scope>
    <source>
        <strain evidence="3">CCUG 15531</strain>
    </source>
</reference>
<dbReference type="CDD" id="cd02524">
    <property type="entry name" value="G1P_cytidylyltransferase"/>
    <property type="match status" value="1"/>
</dbReference>
<evidence type="ECO:0000313" key="3">
    <source>
        <dbReference type="Proteomes" id="UP001597227"/>
    </source>
</evidence>
<dbReference type="InterPro" id="IPR046981">
    <property type="entry name" value="G1P_cyt_trans"/>
</dbReference>
<feature type="domain" description="Nucleotidyl transferase" evidence="1">
    <location>
        <begin position="2"/>
        <end position="233"/>
    </location>
</feature>
<dbReference type="EMBL" id="JBHUEK010000007">
    <property type="protein sequence ID" value="MFD1778037.1"/>
    <property type="molecule type" value="Genomic_DNA"/>
</dbReference>
<dbReference type="InterPro" id="IPR005835">
    <property type="entry name" value="NTP_transferase_dom"/>
</dbReference>
<dbReference type="Proteomes" id="UP001597227">
    <property type="component" value="Unassembled WGS sequence"/>
</dbReference>
<dbReference type="NCBIfam" id="TIGR02623">
    <property type="entry name" value="G1P_cyt_trans"/>
    <property type="match status" value="1"/>
</dbReference>
<dbReference type="EC" id="2.7.7.33" evidence="2"/>
<dbReference type="SUPFAM" id="SSF53448">
    <property type="entry name" value="Nucleotide-diphospho-sugar transferases"/>
    <property type="match status" value="1"/>
</dbReference>
<dbReference type="Pfam" id="PF00483">
    <property type="entry name" value="NTP_transferase"/>
    <property type="match status" value="1"/>
</dbReference>
<dbReference type="PANTHER" id="PTHR47183">
    <property type="entry name" value="GLUCOSE-1-PHOSPHATE CYTIDYLYLTRANSFERASE-RELATED"/>
    <property type="match status" value="1"/>
</dbReference>
<keyword evidence="2" id="KW-0808">Transferase</keyword>
<keyword evidence="2" id="KW-0548">Nucleotidyltransferase</keyword>
<proteinExistence type="predicted"/>
<evidence type="ECO:0000313" key="2">
    <source>
        <dbReference type="EMBL" id="MFD1778037.1"/>
    </source>
</evidence>
<accession>A0ABW4MJ43</accession>
<dbReference type="RefSeq" id="WP_388035708.1">
    <property type="nucleotide sequence ID" value="NZ_JBHUEK010000007.1"/>
</dbReference>
<dbReference type="PANTHER" id="PTHR47183:SF1">
    <property type="entry name" value="GLUCOSE-1-PHOSPHATE CYTIDYLYLTRANSFERASE"/>
    <property type="match status" value="1"/>
</dbReference>
<dbReference type="GO" id="GO:0047343">
    <property type="term" value="F:glucose-1-phosphate cytidylyltransferase activity"/>
    <property type="evidence" value="ECO:0007669"/>
    <property type="project" value="UniProtKB-EC"/>
</dbReference>
<protein>
    <submittedName>
        <fullName evidence="2">Glucose-1-phosphate cytidylyltransferase</fullName>
        <ecNumber evidence="2">2.7.7.33</ecNumber>
    </submittedName>
</protein>
<keyword evidence="3" id="KW-1185">Reference proteome</keyword>
<comment type="caution">
    <text evidence="2">The sequence shown here is derived from an EMBL/GenBank/DDBJ whole genome shotgun (WGS) entry which is preliminary data.</text>
</comment>
<name>A0ABW4MJ43_9BACI</name>